<sequence length="156" mass="17023">MHVRGDAGLPECLAQRGRTALEVEHRLLPALRITDEDLDRVDPDGARLVQRRGRVDVGADQHGEFSHGATLAPPPGAGSNSCSARSFPRRFGRLARGATPTRHVSPARPMSGARRWDDAVTAPGVVGGPWAMRGRRREGQRWPRPAGRSCWPSPWS</sequence>
<feature type="region of interest" description="Disordered" evidence="1">
    <location>
        <begin position="125"/>
        <end position="156"/>
    </location>
</feature>
<reference evidence="2" key="1">
    <citation type="submission" date="2019-08" db="EMBL/GenBank/DDBJ databases">
        <authorList>
            <person name="Kucharzyk K."/>
            <person name="Murdoch R.W."/>
            <person name="Higgins S."/>
            <person name="Loffler F."/>
        </authorList>
    </citation>
    <scope>NUCLEOTIDE SEQUENCE</scope>
</reference>
<feature type="region of interest" description="Disordered" evidence="1">
    <location>
        <begin position="59"/>
        <end position="113"/>
    </location>
</feature>
<dbReference type="AlphaFoldDB" id="A0A645IGX8"/>
<comment type="caution">
    <text evidence="2">The sequence shown here is derived from an EMBL/GenBank/DDBJ whole genome shotgun (WGS) entry which is preliminary data.</text>
</comment>
<evidence type="ECO:0000256" key="1">
    <source>
        <dbReference type="SAM" id="MobiDB-lite"/>
    </source>
</evidence>
<protein>
    <submittedName>
        <fullName evidence="2">Uncharacterized protein</fullName>
    </submittedName>
</protein>
<proteinExistence type="predicted"/>
<gene>
    <name evidence="2" type="ORF">SDC9_198162</name>
</gene>
<name>A0A645IGX8_9ZZZZ</name>
<dbReference type="EMBL" id="VSSQ01114807">
    <property type="protein sequence ID" value="MPN50535.1"/>
    <property type="molecule type" value="Genomic_DNA"/>
</dbReference>
<organism evidence="2">
    <name type="scientific">bioreactor metagenome</name>
    <dbReference type="NCBI Taxonomy" id="1076179"/>
    <lineage>
        <taxon>unclassified sequences</taxon>
        <taxon>metagenomes</taxon>
        <taxon>ecological metagenomes</taxon>
    </lineage>
</organism>
<evidence type="ECO:0000313" key="2">
    <source>
        <dbReference type="EMBL" id="MPN50535.1"/>
    </source>
</evidence>
<accession>A0A645IGX8</accession>